<dbReference type="RefSeq" id="WP_282906873.1">
    <property type="nucleotide sequence ID" value="NZ_JAGRPV010000001.1"/>
</dbReference>
<organism evidence="1 2">
    <name type="scientific">Cohnella hashimotonis</name>
    <dbReference type="NCBI Taxonomy" id="2826895"/>
    <lineage>
        <taxon>Bacteria</taxon>
        <taxon>Bacillati</taxon>
        <taxon>Bacillota</taxon>
        <taxon>Bacilli</taxon>
        <taxon>Bacillales</taxon>
        <taxon>Paenibacillaceae</taxon>
        <taxon>Cohnella</taxon>
    </lineage>
</organism>
<evidence type="ECO:0000313" key="2">
    <source>
        <dbReference type="Proteomes" id="UP001161691"/>
    </source>
</evidence>
<comment type="caution">
    <text evidence="1">The sequence shown here is derived from an EMBL/GenBank/DDBJ whole genome shotgun (WGS) entry which is preliminary data.</text>
</comment>
<proteinExistence type="predicted"/>
<protein>
    <submittedName>
        <fullName evidence="1">Uncharacterized protein</fullName>
    </submittedName>
</protein>
<reference evidence="1" key="1">
    <citation type="submission" date="2023-04" db="EMBL/GenBank/DDBJ databases">
        <title>Comparative genomic analysis of Cohnella hashimotonis sp. nov., isolated from the International Space Station.</title>
        <authorList>
            <person name="Venkateswaran K."/>
            <person name="Simpson A."/>
        </authorList>
    </citation>
    <scope>NUCLEOTIDE SEQUENCE</scope>
    <source>
        <strain evidence="1">F6_2S_P_1</strain>
    </source>
</reference>
<gene>
    <name evidence="1" type="ORF">KB449_02605</name>
</gene>
<evidence type="ECO:0000313" key="1">
    <source>
        <dbReference type="EMBL" id="MDI4643828.1"/>
    </source>
</evidence>
<dbReference type="Proteomes" id="UP001161691">
    <property type="component" value="Unassembled WGS sequence"/>
</dbReference>
<accession>A0ABT6TAG2</accession>
<sequence>MRKINSFAEAESFAGEGIEAILNASLVTPEAAGIASAGDDRAKEASITAYVREGRETSAHYVLDCRSAAGQSYLLCVHVGNGPSIQHFNEDDWLSFQEACEDEEIALGGKPVLAYTFKGLVRVR</sequence>
<name>A0ABT6TAG2_9BACL</name>
<dbReference type="EMBL" id="JAGRPV010000001">
    <property type="protein sequence ID" value="MDI4643828.1"/>
    <property type="molecule type" value="Genomic_DNA"/>
</dbReference>
<keyword evidence="2" id="KW-1185">Reference proteome</keyword>